<feature type="transmembrane region" description="Helical" evidence="6">
    <location>
        <begin position="21"/>
        <end position="43"/>
    </location>
</feature>
<feature type="transmembrane region" description="Helical" evidence="6">
    <location>
        <begin position="117"/>
        <end position="137"/>
    </location>
</feature>
<evidence type="ECO:0000256" key="5">
    <source>
        <dbReference type="ARBA" id="ARBA00023136"/>
    </source>
</evidence>
<dbReference type="InterPro" id="IPR051401">
    <property type="entry name" value="GtrA_CellWall_Glycosyl"/>
</dbReference>
<proteinExistence type="inferred from homology"/>
<dbReference type="GO" id="GO:0000271">
    <property type="term" value="P:polysaccharide biosynthetic process"/>
    <property type="evidence" value="ECO:0007669"/>
    <property type="project" value="InterPro"/>
</dbReference>
<accession>A0A1I0HV40</accession>
<dbReference type="AlphaFoldDB" id="A0A1I0HV40"/>
<reference evidence="10 11" key="2">
    <citation type="submission" date="2016-10" db="EMBL/GenBank/DDBJ databases">
        <authorList>
            <person name="Varghese N."/>
            <person name="Submissions S."/>
        </authorList>
    </citation>
    <scope>NUCLEOTIDE SEQUENCE [LARGE SCALE GENOMIC DNA]</scope>
    <source>
        <strain evidence="8 11">CDM_1</strain>
        <strain evidence="10">CDM_6</strain>
    </source>
</reference>
<dbReference type="Pfam" id="PF04138">
    <property type="entry name" value="GtrA_DPMS_TM"/>
    <property type="match status" value="1"/>
</dbReference>
<gene>
    <name evidence="9" type="ORF">SAMN04488694_11554</name>
    <name evidence="8" type="ORF">SAMN05192552_101339</name>
</gene>
<dbReference type="RefSeq" id="WP_092933977.1">
    <property type="nucleotide sequence ID" value="NZ_FMZP01000013.1"/>
</dbReference>
<keyword evidence="4 6" id="KW-1133">Transmembrane helix</keyword>
<evidence type="ECO:0000313" key="11">
    <source>
        <dbReference type="Proteomes" id="UP000324021"/>
    </source>
</evidence>
<name>A0A1I0HV40_9EURY</name>
<evidence type="ECO:0000256" key="2">
    <source>
        <dbReference type="ARBA" id="ARBA00009399"/>
    </source>
</evidence>
<evidence type="ECO:0000256" key="1">
    <source>
        <dbReference type="ARBA" id="ARBA00004141"/>
    </source>
</evidence>
<comment type="subcellular location">
    <subcellularLocation>
        <location evidence="1">Membrane</location>
        <topology evidence="1">Multi-pass membrane protein</topology>
    </subcellularLocation>
</comment>
<evidence type="ECO:0000313" key="8">
    <source>
        <dbReference type="EMBL" id="SDD12267.1"/>
    </source>
</evidence>
<feature type="domain" description="GtrA/DPMS transmembrane" evidence="7">
    <location>
        <begin position="24"/>
        <end position="143"/>
    </location>
</feature>
<dbReference type="EMBL" id="FOIC01000015">
    <property type="protein sequence ID" value="SET87939.1"/>
    <property type="molecule type" value="Genomic_DNA"/>
</dbReference>
<dbReference type="GO" id="GO:0005886">
    <property type="term" value="C:plasma membrane"/>
    <property type="evidence" value="ECO:0007669"/>
    <property type="project" value="TreeGrafter"/>
</dbReference>
<feature type="transmembrane region" description="Helical" evidence="6">
    <location>
        <begin position="49"/>
        <end position="69"/>
    </location>
</feature>
<organism evidence="9 10">
    <name type="scientific">Natrinema hispanicum</name>
    <dbReference type="NCBI Taxonomy" id="392421"/>
    <lineage>
        <taxon>Archaea</taxon>
        <taxon>Methanobacteriati</taxon>
        <taxon>Methanobacteriota</taxon>
        <taxon>Stenosarchaea group</taxon>
        <taxon>Halobacteria</taxon>
        <taxon>Halobacteriales</taxon>
        <taxon>Natrialbaceae</taxon>
        <taxon>Natrinema</taxon>
    </lineage>
</organism>
<evidence type="ECO:0000256" key="3">
    <source>
        <dbReference type="ARBA" id="ARBA00022692"/>
    </source>
</evidence>
<comment type="similarity">
    <text evidence="2">Belongs to the GtrA family.</text>
</comment>
<keyword evidence="5 6" id="KW-0472">Membrane</keyword>
<dbReference type="STRING" id="392421.SAMN04488694_11554"/>
<feature type="transmembrane region" description="Helical" evidence="6">
    <location>
        <begin position="90"/>
        <end position="111"/>
    </location>
</feature>
<dbReference type="Proteomes" id="UP000199320">
    <property type="component" value="Unassembled WGS sequence"/>
</dbReference>
<evidence type="ECO:0000313" key="9">
    <source>
        <dbReference type="EMBL" id="SET87939.1"/>
    </source>
</evidence>
<dbReference type="Proteomes" id="UP000324021">
    <property type="component" value="Unassembled WGS sequence"/>
</dbReference>
<dbReference type="PANTHER" id="PTHR38459">
    <property type="entry name" value="PROPHAGE BACTOPRENOL-LINKED GLUCOSE TRANSLOCASE HOMOLOG"/>
    <property type="match status" value="1"/>
</dbReference>
<evidence type="ECO:0000256" key="4">
    <source>
        <dbReference type="ARBA" id="ARBA00022989"/>
    </source>
</evidence>
<keyword evidence="10" id="KW-1185">Reference proteome</keyword>
<evidence type="ECO:0000256" key="6">
    <source>
        <dbReference type="SAM" id="Phobius"/>
    </source>
</evidence>
<evidence type="ECO:0000259" key="7">
    <source>
        <dbReference type="Pfam" id="PF04138"/>
    </source>
</evidence>
<dbReference type="EMBL" id="FMZP01000013">
    <property type="protein sequence ID" value="SDD12267.1"/>
    <property type="molecule type" value="Genomic_DNA"/>
</dbReference>
<dbReference type="InterPro" id="IPR007267">
    <property type="entry name" value="GtrA_DPMS_TM"/>
</dbReference>
<sequence length="148" mass="16307">MSDSLSEAVRMRVRALCSTTRFGQFVGVGAVGAAVDNVVLVLLVEVTVLGPVIAKVLSWELGIAVIFAINERWTFSDYGKSGFRPLGKRFLRSNVVRFGGFLVTLAVLAVLVRRFAIWYVLANVVGIGVGFFVNYTCESLYTWQVHQD</sequence>
<keyword evidence="3 6" id="KW-0812">Transmembrane</keyword>
<dbReference type="OrthoDB" id="44002at2157"/>
<reference evidence="9" key="1">
    <citation type="submission" date="2016-10" db="EMBL/GenBank/DDBJ databases">
        <authorList>
            <person name="de Groot N.N."/>
        </authorList>
    </citation>
    <scope>NUCLEOTIDE SEQUENCE [LARGE SCALE GENOMIC DNA]</scope>
    <source>
        <strain evidence="9">CDM_6</strain>
    </source>
</reference>
<dbReference type="PANTHER" id="PTHR38459:SF1">
    <property type="entry name" value="PROPHAGE BACTOPRENOL-LINKED GLUCOSE TRANSLOCASE HOMOLOG"/>
    <property type="match status" value="1"/>
</dbReference>
<protein>
    <submittedName>
        <fullName evidence="8 9">Flippase GtrA (Transmembrane translocase of bactoprenol-linked glucose)</fullName>
    </submittedName>
</protein>
<evidence type="ECO:0000313" key="10">
    <source>
        <dbReference type="Proteomes" id="UP000199320"/>
    </source>
</evidence>